<keyword evidence="3" id="KW-1185">Reference proteome</keyword>
<feature type="region of interest" description="Disordered" evidence="1">
    <location>
        <begin position="105"/>
        <end position="128"/>
    </location>
</feature>
<organism evidence="2 3">
    <name type="scientific">Mycena rosella</name>
    <name type="common">Pink bonnet</name>
    <name type="synonym">Agaricus rosellus</name>
    <dbReference type="NCBI Taxonomy" id="1033263"/>
    <lineage>
        <taxon>Eukaryota</taxon>
        <taxon>Fungi</taxon>
        <taxon>Dikarya</taxon>
        <taxon>Basidiomycota</taxon>
        <taxon>Agaricomycotina</taxon>
        <taxon>Agaricomycetes</taxon>
        <taxon>Agaricomycetidae</taxon>
        <taxon>Agaricales</taxon>
        <taxon>Marasmiineae</taxon>
        <taxon>Mycenaceae</taxon>
        <taxon>Mycena</taxon>
    </lineage>
</organism>
<dbReference type="Proteomes" id="UP001221757">
    <property type="component" value="Unassembled WGS sequence"/>
</dbReference>
<feature type="region of interest" description="Disordered" evidence="1">
    <location>
        <begin position="1"/>
        <end position="73"/>
    </location>
</feature>
<dbReference type="EMBL" id="JARKIE010000017">
    <property type="protein sequence ID" value="KAJ7701403.1"/>
    <property type="molecule type" value="Genomic_DNA"/>
</dbReference>
<name>A0AAD7GMA4_MYCRO</name>
<feature type="compositionally biased region" description="Polar residues" evidence="1">
    <location>
        <begin position="110"/>
        <end position="121"/>
    </location>
</feature>
<feature type="compositionally biased region" description="Basic and acidic residues" evidence="1">
    <location>
        <begin position="24"/>
        <end position="42"/>
    </location>
</feature>
<accession>A0AAD7GMA4</accession>
<evidence type="ECO:0000313" key="3">
    <source>
        <dbReference type="Proteomes" id="UP001221757"/>
    </source>
</evidence>
<feature type="compositionally biased region" description="Polar residues" evidence="1">
    <location>
        <begin position="57"/>
        <end position="69"/>
    </location>
</feature>
<evidence type="ECO:0000256" key="1">
    <source>
        <dbReference type="SAM" id="MobiDB-lite"/>
    </source>
</evidence>
<feature type="region of interest" description="Disordered" evidence="1">
    <location>
        <begin position="239"/>
        <end position="276"/>
    </location>
</feature>
<gene>
    <name evidence="2" type="ORF">B0H17DRAFT_1195203</name>
</gene>
<evidence type="ECO:0000313" key="2">
    <source>
        <dbReference type="EMBL" id="KAJ7701403.1"/>
    </source>
</evidence>
<reference evidence="2" key="1">
    <citation type="submission" date="2023-03" db="EMBL/GenBank/DDBJ databases">
        <title>Massive genome expansion in bonnet fungi (Mycena s.s.) driven by repeated elements and novel gene families across ecological guilds.</title>
        <authorList>
            <consortium name="Lawrence Berkeley National Laboratory"/>
            <person name="Harder C.B."/>
            <person name="Miyauchi S."/>
            <person name="Viragh M."/>
            <person name="Kuo A."/>
            <person name="Thoen E."/>
            <person name="Andreopoulos B."/>
            <person name="Lu D."/>
            <person name="Skrede I."/>
            <person name="Drula E."/>
            <person name="Henrissat B."/>
            <person name="Morin E."/>
            <person name="Kohler A."/>
            <person name="Barry K."/>
            <person name="LaButti K."/>
            <person name="Morin E."/>
            <person name="Salamov A."/>
            <person name="Lipzen A."/>
            <person name="Mereny Z."/>
            <person name="Hegedus B."/>
            <person name="Baldrian P."/>
            <person name="Stursova M."/>
            <person name="Weitz H."/>
            <person name="Taylor A."/>
            <person name="Grigoriev I.V."/>
            <person name="Nagy L.G."/>
            <person name="Martin F."/>
            <person name="Kauserud H."/>
        </authorList>
    </citation>
    <scope>NUCLEOTIDE SEQUENCE</scope>
    <source>
        <strain evidence="2">CBHHK067</strain>
    </source>
</reference>
<proteinExistence type="predicted"/>
<comment type="caution">
    <text evidence="2">The sequence shown here is derived from an EMBL/GenBank/DDBJ whole genome shotgun (WGS) entry which is preliminary data.</text>
</comment>
<sequence length="276" mass="30109">MPVVDKRTPPSRKQAPSAAQHNMNENRADAAAKTQANKEKVKQAAARKAKRSKNDAQAATLQDTTNTTGCIGDAGLSPEEEIAHLTARLKSADAQVQSLSCKNKKLSKSIRQSQGASNADTDVTPIPKPKGKFKLQETMGLLDNRALFTKVQAGIHVLTLEAKIDFKSSWSQQEPGTVAKILQVAEECHPYLSANVRTYNSGLKQRQCVVLLPAAMIVHPFLPMKMSKWTWVHPRITLAPPNDPPSVNDEAPVASHSGDDDDDDKSEKWGGFLFKP</sequence>
<dbReference type="AlphaFoldDB" id="A0AAD7GMA4"/>
<protein>
    <submittedName>
        <fullName evidence="2">Uncharacterized protein</fullName>
    </submittedName>
</protein>